<reference evidence="12" key="2">
    <citation type="submission" date="2021-01" db="UniProtKB">
        <authorList>
            <consortium name="EnsemblMetazoa"/>
        </authorList>
    </citation>
    <scope>IDENTIFICATION</scope>
</reference>
<evidence type="ECO:0000256" key="10">
    <source>
        <dbReference type="ARBA" id="ARBA00038150"/>
    </source>
</evidence>
<keyword evidence="3" id="KW-0328">Glycosyltransferase</keyword>
<evidence type="ECO:0008006" key="14">
    <source>
        <dbReference type="Google" id="ProtNLM"/>
    </source>
</evidence>
<name>A0A7M7NS57_STRPU</name>
<keyword evidence="8 11" id="KW-0472">Membrane</keyword>
<dbReference type="AlphaFoldDB" id="A0A7M7NS57"/>
<dbReference type="EnsemblMetazoa" id="XM_030984772">
    <property type="protein sequence ID" value="XP_030840632"/>
    <property type="gene ID" value="LOC115923646"/>
</dbReference>
<evidence type="ECO:0000256" key="5">
    <source>
        <dbReference type="ARBA" id="ARBA00022692"/>
    </source>
</evidence>
<dbReference type="Proteomes" id="UP000007110">
    <property type="component" value="Unassembled WGS sequence"/>
</dbReference>
<keyword evidence="6" id="KW-0735">Signal-anchor</keyword>
<dbReference type="GeneID" id="115923646"/>
<feature type="transmembrane region" description="Helical" evidence="11">
    <location>
        <begin position="12"/>
        <end position="32"/>
    </location>
</feature>
<dbReference type="FunCoup" id="A0A7M7NS57">
    <property type="interactions" value="118"/>
</dbReference>
<evidence type="ECO:0000256" key="7">
    <source>
        <dbReference type="ARBA" id="ARBA00022989"/>
    </source>
</evidence>
<dbReference type="Pfam" id="PF02485">
    <property type="entry name" value="Branch"/>
    <property type="match status" value="1"/>
</dbReference>
<evidence type="ECO:0000256" key="1">
    <source>
        <dbReference type="ARBA" id="ARBA00004606"/>
    </source>
</evidence>
<dbReference type="InParanoid" id="A0A7M7NS57"/>
<sequence>MGRSVFRLSSRRLASLIAAGCVIYFIISFGLLNSDRNAIKNNRCVDERSGVRHQTTNDREDDVECKDGVCERLPTPELQSKFKSGTWNSWYNSHGYHKHYDVNCSGIIHNNLTIIRQAYELVRDTQVTIPCDETVTNWTKDCPSYRRHRRYPLKALSEEESDYPLAYIITAHKEAAQIERLLRVIYQPQNFYCIHVDTKSGPAFHQAIRSLAGCFDNVFVASKLENVQYAGFSRVVADINCMRDLVKYQWKYVINLCGQDFPLKTNLEIVKQMKAYHGHNDIPGIYPEQTQWFVGRTKHKHKVIRGEVIRTNIEKPNPPHNAKMYFGNAYYAATREYVVHLLTDKKANDILEYLADSLSPDEHFWVTLNRFPGVPGGYPNSTWASNVRFIRWTNSDYYAPCVGKYVRAVCVIGAGYLPYLSSQPHIFVNKVYYDYDPITMQCLEELLDYRAVFPDALSEYVHDYPVKNLFP</sequence>
<evidence type="ECO:0000256" key="11">
    <source>
        <dbReference type="SAM" id="Phobius"/>
    </source>
</evidence>
<dbReference type="GO" id="GO:0008375">
    <property type="term" value="F:acetylglucosaminyltransferase activity"/>
    <property type="evidence" value="ECO:0000318"/>
    <property type="project" value="GO_Central"/>
</dbReference>
<accession>A0A7M7NS57</accession>
<dbReference type="GO" id="GO:0016020">
    <property type="term" value="C:membrane"/>
    <property type="evidence" value="ECO:0007669"/>
    <property type="project" value="UniProtKB-SubCell"/>
</dbReference>
<comment type="subcellular location">
    <subcellularLocation>
        <location evidence="1">Membrane</location>
        <topology evidence="1">Single-pass type II membrane protein</topology>
    </subcellularLocation>
</comment>
<proteinExistence type="inferred from homology"/>
<dbReference type="PANTHER" id="PTHR19297">
    <property type="entry name" value="GLYCOSYLTRANSFERASE 14 FAMILY MEMBER"/>
    <property type="match status" value="1"/>
</dbReference>
<dbReference type="InterPro" id="IPR003406">
    <property type="entry name" value="Glyco_trans_14"/>
</dbReference>
<evidence type="ECO:0000256" key="8">
    <source>
        <dbReference type="ARBA" id="ARBA00023136"/>
    </source>
</evidence>
<keyword evidence="13" id="KW-1185">Reference proteome</keyword>
<evidence type="ECO:0000313" key="12">
    <source>
        <dbReference type="EnsemblMetazoa" id="XP_030840632"/>
    </source>
</evidence>
<keyword evidence="9" id="KW-0325">Glycoprotein</keyword>
<dbReference type="OrthoDB" id="2019572at2759"/>
<dbReference type="KEGG" id="spu:115923646"/>
<evidence type="ECO:0000256" key="3">
    <source>
        <dbReference type="ARBA" id="ARBA00022676"/>
    </source>
</evidence>
<dbReference type="PANTHER" id="PTHR19297:SF181">
    <property type="entry name" value="PROTEIN XYLOSYLTRANSFERASE"/>
    <property type="match status" value="1"/>
</dbReference>
<evidence type="ECO:0000256" key="6">
    <source>
        <dbReference type="ARBA" id="ARBA00022968"/>
    </source>
</evidence>
<comment type="similarity">
    <text evidence="10">Belongs to the glycosyltransferase 14 family.</text>
</comment>
<evidence type="ECO:0000313" key="13">
    <source>
        <dbReference type="Proteomes" id="UP000007110"/>
    </source>
</evidence>
<protein>
    <recommendedName>
        <fullName evidence="14">Beta-1,3-galactosyl-O-glycosyl-glycoprotein beta-1,6-N-acetylglucosaminyltransferase</fullName>
    </recommendedName>
</protein>
<evidence type="ECO:0000256" key="2">
    <source>
        <dbReference type="ARBA" id="ARBA00004922"/>
    </source>
</evidence>
<dbReference type="RefSeq" id="XP_030840632.1">
    <property type="nucleotide sequence ID" value="XM_030984772.1"/>
</dbReference>
<reference evidence="13" key="1">
    <citation type="submission" date="2015-02" db="EMBL/GenBank/DDBJ databases">
        <title>Genome sequencing for Strongylocentrotus purpuratus.</title>
        <authorList>
            <person name="Murali S."/>
            <person name="Liu Y."/>
            <person name="Vee V."/>
            <person name="English A."/>
            <person name="Wang M."/>
            <person name="Skinner E."/>
            <person name="Han Y."/>
            <person name="Muzny D.M."/>
            <person name="Worley K.C."/>
            <person name="Gibbs R.A."/>
        </authorList>
    </citation>
    <scope>NUCLEOTIDE SEQUENCE</scope>
</reference>
<organism evidence="12 13">
    <name type="scientific">Strongylocentrotus purpuratus</name>
    <name type="common">Purple sea urchin</name>
    <dbReference type="NCBI Taxonomy" id="7668"/>
    <lineage>
        <taxon>Eukaryota</taxon>
        <taxon>Metazoa</taxon>
        <taxon>Echinodermata</taxon>
        <taxon>Eleutherozoa</taxon>
        <taxon>Echinozoa</taxon>
        <taxon>Echinoidea</taxon>
        <taxon>Euechinoidea</taxon>
        <taxon>Echinacea</taxon>
        <taxon>Camarodonta</taxon>
        <taxon>Echinidea</taxon>
        <taxon>Strongylocentrotidae</taxon>
        <taxon>Strongylocentrotus</taxon>
    </lineage>
</organism>
<evidence type="ECO:0000256" key="9">
    <source>
        <dbReference type="ARBA" id="ARBA00023180"/>
    </source>
</evidence>
<keyword evidence="4" id="KW-0808">Transferase</keyword>
<comment type="pathway">
    <text evidence="2">Protein modification; protein glycosylation.</text>
</comment>
<evidence type="ECO:0000256" key="4">
    <source>
        <dbReference type="ARBA" id="ARBA00022679"/>
    </source>
</evidence>
<keyword evidence="7 11" id="KW-1133">Transmembrane helix</keyword>
<keyword evidence="5 11" id="KW-0812">Transmembrane</keyword>
<dbReference type="OMA" id="VRAICIY"/>